<dbReference type="Gene3D" id="3.50.50.60">
    <property type="entry name" value="FAD/NAD(P)-binding domain"/>
    <property type="match status" value="1"/>
</dbReference>
<dbReference type="Pfam" id="PF01494">
    <property type="entry name" value="FAD_binding_3"/>
    <property type="match status" value="1"/>
</dbReference>
<evidence type="ECO:0000259" key="5">
    <source>
        <dbReference type="Pfam" id="PF01494"/>
    </source>
</evidence>
<dbReference type="PRINTS" id="PR00420">
    <property type="entry name" value="RNGMNOXGNASE"/>
</dbReference>
<feature type="region of interest" description="Disordered" evidence="4">
    <location>
        <begin position="557"/>
        <end position="606"/>
    </location>
</feature>
<reference evidence="6" key="1">
    <citation type="submission" date="2022-06" db="EMBL/GenBank/DDBJ databases">
        <title>Draft genome sequence of Streptomyces sp. RB6PN25 isolated from peat swamp forest in Thailand.</title>
        <authorList>
            <person name="Duangmal K."/>
            <person name="Klaysubun C."/>
        </authorList>
    </citation>
    <scope>NUCLEOTIDE SEQUENCE</scope>
    <source>
        <strain evidence="6">RB6PN25</strain>
    </source>
</reference>
<dbReference type="Proteomes" id="UP001057702">
    <property type="component" value="Unassembled WGS sequence"/>
</dbReference>
<keyword evidence="3" id="KW-0274">FAD</keyword>
<keyword evidence="6" id="KW-0560">Oxidoreductase</keyword>
<proteinExistence type="predicted"/>
<dbReference type="RefSeq" id="WP_255921849.1">
    <property type="nucleotide sequence ID" value="NZ_JANFNG010000017.1"/>
</dbReference>
<protein>
    <submittedName>
        <fullName evidence="6">FAD-dependent monooxygenase</fullName>
    </submittedName>
</protein>
<sequence>MDPVIVAGAGPTGLALSLCLARHSVPVVLLDGGGVPSEQRPERTAVLRPQTADLLSRLGYTAVHRDAARWTAWRTMRRRQELLRVEFADGDGDGNNGESDPAPRSESSPLHLTQDRLCHGLRNALVGQSLVTIAHGARLTAIEQDEDGVSVHTSGGAGAPEAETWWRGSFVVGCDGPRSTLRKLLGVRFPGRSSVQRYAVAALRTELPFAGEALQHRDPPGARRGTEAMARPLPDGAWRLDWSLPPGGASAGAAATAAGPLTSDALVTLIRETLAGWCGGSVPAYELLGWAEHPVHQRLARHWRSGRAFLAGDAAHLLGALGTQALEEGLRDADNLAWKLALACHHGASDTLLDSYQSERRGAVGVRLRSADQAMPLLRTGGPWRTVRHSLFSGPPARHVALMTDGHLGRGALGSPPVYERSPLAPPAPGGRGRAAVPSLVGVAGTAPGGTVTDVAVIGLDGRRGRLSERFGRHLLVVLVAPGTGVWESRHWLTAGLMPQLSTAVAELPTRAELLVTEGYPGATAHTVLVVRPDGHLVGAMTGCRPAELYAHADAARGGLPTRHPRRDTSEHVGEDAGAGPGSSADEVHEALGDEDEGAGSRLRSR</sequence>
<organism evidence="6 7">
    <name type="scientific">Streptomyces humicola</name>
    <dbReference type="NCBI Taxonomy" id="2953240"/>
    <lineage>
        <taxon>Bacteria</taxon>
        <taxon>Bacillati</taxon>
        <taxon>Actinomycetota</taxon>
        <taxon>Actinomycetes</taxon>
        <taxon>Kitasatosporales</taxon>
        <taxon>Streptomycetaceae</taxon>
        <taxon>Streptomyces</taxon>
    </lineage>
</organism>
<dbReference type="Gene3D" id="3.30.70.2450">
    <property type="match status" value="1"/>
</dbReference>
<comment type="cofactor">
    <cofactor evidence="1">
        <name>FAD</name>
        <dbReference type="ChEBI" id="CHEBI:57692"/>
    </cofactor>
</comment>
<dbReference type="InterPro" id="IPR050641">
    <property type="entry name" value="RIFMO-like"/>
</dbReference>
<evidence type="ECO:0000313" key="6">
    <source>
        <dbReference type="EMBL" id="MCQ4082937.1"/>
    </source>
</evidence>
<evidence type="ECO:0000313" key="7">
    <source>
        <dbReference type="Proteomes" id="UP001057702"/>
    </source>
</evidence>
<accession>A0ABT1PZ53</accession>
<keyword evidence="7" id="KW-1185">Reference proteome</keyword>
<dbReference type="SUPFAM" id="SSF51905">
    <property type="entry name" value="FAD/NAD(P)-binding domain"/>
    <property type="match status" value="1"/>
</dbReference>
<feature type="domain" description="FAD-binding" evidence="5">
    <location>
        <begin position="3"/>
        <end position="362"/>
    </location>
</feature>
<comment type="caution">
    <text evidence="6">The sequence shown here is derived from an EMBL/GenBank/DDBJ whole genome shotgun (WGS) entry which is preliminary data.</text>
</comment>
<gene>
    <name evidence="6" type="ORF">NGB36_20615</name>
</gene>
<dbReference type="GO" id="GO:0004497">
    <property type="term" value="F:monooxygenase activity"/>
    <property type="evidence" value="ECO:0007669"/>
    <property type="project" value="UniProtKB-KW"/>
</dbReference>
<dbReference type="InterPro" id="IPR002938">
    <property type="entry name" value="FAD-bd"/>
</dbReference>
<dbReference type="InterPro" id="IPR036188">
    <property type="entry name" value="FAD/NAD-bd_sf"/>
</dbReference>
<evidence type="ECO:0000256" key="4">
    <source>
        <dbReference type="SAM" id="MobiDB-lite"/>
    </source>
</evidence>
<feature type="region of interest" description="Disordered" evidence="4">
    <location>
        <begin position="87"/>
        <end position="110"/>
    </location>
</feature>
<name>A0ABT1PZ53_9ACTN</name>
<dbReference type="PANTHER" id="PTHR43004">
    <property type="entry name" value="TRK SYSTEM POTASSIUM UPTAKE PROTEIN"/>
    <property type="match status" value="1"/>
</dbReference>
<keyword evidence="2" id="KW-0285">Flavoprotein</keyword>
<dbReference type="PANTHER" id="PTHR43004:SF19">
    <property type="entry name" value="BINDING MONOOXYGENASE, PUTATIVE (JCVI)-RELATED"/>
    <property type="match status" value="1"/>
</dbReference>
<dbReference type="EMBL" id="JANFNG010000017">
    <property type="protein sequence ID" value="MCQ4082937.1"/>
    <property type="molecule type" value="Genomic_DNA"/>
</dbReference>
<evidence type="ECO:0000256" key="3">
    <source>
        <dbReference type="ARBA" id="ARBA00022827"/>
    </source>
</evidence>
<evidence type="ECO:0000256" key="1">
    <source>
        <dbReference type="ARBA" id="ARBA00001974"/>
    </source>
</evidence>
<keyword evidence="6" id="KW-0503">Monooxygenase</keyword>
<evidence type="ECO:0000256" key="2">
    <source>
        <dbReference type="ARBA" id="ARBA00022630"/>
    </source>
</evidence>